<name>A0A6J7P5H0_9ZZZZ</name>
<accession>A0A6J7P5H0</accession>
<evidence type="ECO:0000313" key="2">
    <source>
        <dbReference type="EMBL" id="CAB5000188.1"/>
    </source>
</evidence>
<feature type="compositionally biased region" description="Basic and acidic residues" evidence="1">
    <location>
        <begin position="294"/>
        <end position="309"/>
    </location>
</feature>
<organism evidence="2">
    <name type="scientific">freshwater metagenome</name>
    <dbReference type="NCBI Taxonomy" id="449393"/>
    <lineage>
        <taxon>unclassified sequences</taxon>
        <taxon>metagenomes</taxon>
        <taxon>ecological metagenomes</taxon>
    </lineage>
</organism>
<evidence type="ECO:0000256" key="1">
    <source>
        <dbReference type="SAM" id="MobiDB-lite"/>
    </source>
</evidence>
<proteinExistence type="predicted"/>
<gene>
    <name evidence="2" type="ORF">UFOPK3954_01691</name>
</gene>
<dbReference type="EMBL" id="CAFBON010000195">
    <property type="protein sequence ID" value="CAB5000188.1"/>
    <property type="molecule type" value="Genomic_DNA"/>
</dbReference>
<dbReference type="AlphaFoldDB" id="A0A6J7P5H0"/>
<feature type="compositionally biased region" description="Basic and acidic residues" evidence="1">
    <location>
        <begin position="200"/>
        <end position="241"/>
    </location>
</feature>
<feature type="compositionally biased region" description="Basic and acidic residues" evidence="1">
    <location>
        <begin position="267"/>
        <end position="277"/>
    </location>
</feature>
<feature type="region of interest" description="Disordered" evidence="1">
    <location>
        <begin position="19"/>
        <end position="352"/>
    </location>
</feature>
<feature type="compositionally biased region" description="Basic and acidic residues" evidence="1">
    <location>
        <begin position="134"/>
        <end position="145"/>
    </location>
</feature>
<feature type="compositionally biased region" description="Basic residues" evidence="1">
    <location>
        <begin position="50"/>
        <end position="61"/>
    </location>
</feature>
<feature type="compositionally biased region" description="Basic and acidic residues" evidence="1">
    <location>
        <begin position="158"/>
        <end position="190"/>
    </location>
</feature>
<feature type="compositionally biased region" description="Basic and acidic residues" evidence="1">
    <location>
        <begin position="62"/>
        <end position="108"/>
    </location>
</feature>
<sequence length="352" mass="39693">MERSPLRLCEHEQRKVPEVDRVGPFADPLERRQLQKAPRTVIGVGAPKDHRNRGQHRKKCERARETVLRVVEANRAEHDHHEPDPCQYPPEERGAAHDRRSRNGEQRAGEQLPCAGRQPVEGERLTAGGDGDAGDERRRGDRHGEENDEAAEVAAQPRKPEERERPEEVELLLHRERPEVQQRFGQRELRIATACPKEQVGAEHRGSDRRSPGETPCERVKKGGRCHEGRHDHERRGREETAGTSGPECSEGDATGVVHLGDEEPGDEKARQHEEHVYAYVPPAHVSKTSVVQQHRDHGEGPETLDVRAELSPVGSRRGPGSHPDIEATQRRSVRSVLLRERPPRRPATAPR</sequence>
<protein>
    <submittedName>
        <fullName evidence="2">Unannotated protein</fullName>
    </submittedName>
</protein>
<reference evidence="2" key="1">
    <citation type="submission" date="2020-05" db="EMBL/GenBank/DDBJ databases">
        <authorList>
            <person name="Chiriac C."/>
            <person name="Salcher M."/>
            <person name="Ghai R."/>
            <person name="Kavagutti S V."/>
        </authorList>
    </citation>
    <scope>NUCLEOTIDE SEQUENCE</scope>
</reference>